<evidence type="ECO:0000256" key="14">
    <source>
        <dbReference type="ARBA" id="ARBA00023125"/>
    </source>
</evidence>
<evidence type="ECO:0000256" key="12">
    <source>
        <dbReference type="ARBA" id="ARBA00022839"/>
    </source>
</evidence>
<comment type="catalytic activity">
    <reaction evidence="1">
        <text>Exonucleolytic cleavage in the 3'- to 5'-direction to yield nucleoside 5'-phosphates.</text>
        <dbReference type="EC" id="3.1.11.1"/>
    </reaction>
</comment>
<proteinExistence type="inferred from homology"/>
<comment type="similarity">
    <text evidence="2">Belongs to the DNA polymerase delta/II small subunit family.</text>
</comment>
<evidence type="ECO:0000256" key="6">
    <source>
        <dbReference type="ARBA" id="ARBA00015227"/>
    </source>
</evidence>
<evidence type="ECO:0000256" key="17">
    <source>
        <dbReference type="ARBA" id="ARBA00030475"/>
    </source>
</evidence>
<accession>T1ALF1</accession>
<evidence type="ECO:0000256" key="8">
    <source>
        <dbReference type="ARBA" id="ARBA00022695"/>
    </source>
</evidence>
<dbReference type="EMBL" id="AUZZ01007308">
    <property type="protein sequence ID" value="EQD42890.1"/>
    <property type="molecule type" value="Genomic_DNA"/>
</dbReference>
<dbReference type="PANTHER" id="PTHR10416">
    <property type="entry name" value="DNA POLYMERASE DELTA SUBUNIT 2"/>
    <property type="match status" value="1"/>
</dbReference>
<reference evidence="20" key="2">
    <citation type="journal article" date="2014" name="ISME J.">
        <title>Microbial stratification in low pH oxic and suboxic macroscopic growths along an acid mine drainage.</title>
        <authorList>
            <person name="Mendez-Garcia C."/>
            <person name="Mesa V."/>
            <person name="Sprenger R.R."/>
            <person name="Richter M."/>
            <person name="Diez M.S."/>
            <person name="Solano J."/>
            <person name="Bargiela R."/>
            <person name="Golyshina O.V."/>
            <person name="Manteca A."/>
            <person name="Ramos J.L."/>
            <person name="Gallego J.R."/>
            <person name="Llorente I."/>
            <person name="Martins Dos Santos V.A."/>
            <person name="Jensen O.N."/>
            <person name="Pelaez A.I."/>
            <person name="Sanchez J."/>
            <person name="Ferrer M."/>
        </authorList>
    </citation>
    <scope>NUCLEOTIDE SEQUENCE</scope>
</reference>
<evidence type="ECO:0000256" key="4">
    <source>
        <dbReference type="ARBA" id="ARBA00012108"/>
    </source>
</evidence>
<dbReference type="GO" id="GO:0003887">
    <property type="term" value="F:DNA-directed DNA polymerase activity"/>
    <property type="evidence" value="ECO:0007669"/>
    <property type="project" value="UniProtKB-KW"/>
</dbReference>
<keyword evidence="15" id="KW-0511">Multifunctional enzyme</keyword>
<dbReference type="EC" id="3.1.11.1" evidence="4"/>
<name>T1ALF1_9ZZZZ</name>
<reference evidence="20" key="1">
    <citation type="submission" date="2013-08" db="EMBL/GenBank/DDBJ databases">
        <authorList>
            <person name="Mendez C."/>
            <person name="Richter M."/>
            <person name="Ferrer M."/>
            <person name="Sanchez J."/>
        </authorList>
    </citation>
    <scope>NUCLEOTIDE SEQUENCE</scope>
</reference>
<gene>
    <name evidence="20" type="ORF">B2A_10125</name>
</gene>
<organism evidence="20">
    <name type="scientific">mine drainage metagenome</name>
    <dbReference type="NCBI Taxonomy" id="410659"/>
    <lineage>
        <taxon>unclassified sequences</taxon>
        <taxon>metagenomes</taxon>
        <taxon>ecological metagenomes</taxon>
    </lineage>
</organism>
<evidence type="ECO:0000256" key="3">
    <source>
        <dbReference type="ARBA" id="ARBA00011315"/>
    </source>
</evidence>
<dbReference type="GO" id="GO:0003677">
    <property type="term" value="F:DNA binding"/>
    <property type="evidence" value="ECO:0007669"/>
    <property type="project" value="UniProtKB-KW"/>
</dbReference>
<feature type="domain" description="DNA polymerase alpha/delta/epsilon subunit B" evidence="19">
    <location>
        <begin position="245"/>
        <end position="446"/>
    </location>
</feature>
<keyword evidence="7 20" id="KW-0808">Transferase</keyword>
<dbReference type="PIRSF" id="PIRSF000803">
    <property type="entry name" value="Arc_Pol2_small"/>
    <property type="match status" value="1"/>
</dbReference>
<keyword evidence="10" id="KW-0540">Nuclease</keyword>
<dbReference type="GO" id="GO:0008310">
    <property type="term" value="F:single-stranded DNA 3'-5' DNA exonuclease activity"/>
    <property type="evidence" value="ECO:0007669"/>
    <property type="project" value="UniProtKB-EC"/>
</dbReference>
<dbReference type="PANTHER" id="PTHR10416:SF0">
    <property type="entry name" value="DNA POLYMERASE DELTA SUBUNIT 2"/>
    <property type="match status" value="1"/>
</dbReference>
<keyword evidence="12" id="KW-0269">Exonuclease</keyword>
<evidence type="ECO:0000313" key="20">
    <source>
        <dbReference type="EMBL" id="EQD42890.1"/>
    </source>
</evidence>
<dbReference type="Gene3D" id="3.60.21.50">
    <property type="match status" value="1"/>
</dbReference>
<evidence type="ECO:0000256" key="10">
    <source>
        <dbReference type="ARBA" id="ARBA00022722"/>
    </source>
</evidence>
<dbReference type="GO" id="GO:0006271">
    <property type="term" value="P:DNA strand elongation involved in DNA replication"/>
    <property type="evidence" value="ECO:0007669"/>
    <property type="project" value="TreeGrafter"/>
</dbReference>
<comment type="caution">
    <text evidence="20">The sequence shown here is derived from an EMBL/GenBank/DDBJ whole genome shotgun (WGS) entry which is preliminary data.</text>
</comment>
<dbReference type="InterPro" id="IPR007185">
    <property type="entry name" value="DNA_pol_a/d/e_bsu"/>
</dbReference>
<dbReference type="EC" id="2.7.7.7" evidence="5"/>
<dbReference type="AlphaFoldDB" id="T1ALF1"/>
<evidence type="ECO:0000256" key="11">
    <source>
        <dbReference type="ARBA" id="ARBA00022801"/>
    </source>
</evidence>
<dbReference type="InterPro" id="IPR029052">
    <property type="entry name" value="Metallo-depent_PP-like"/>
</dbReference>
<dbReference type="SUPFAM" id="SSF56300">
    <property type="entry name" value="Metallo-dependent phosphatases"/>
    <property type="match status" value="1"/>
</dbReference>
<evidence type="ECO:0000256" key="1">
    <source>
        <dbReference type="ARBA" id="ARBA00000563"/>
    </source>
</evidence>
<comment type="catalytic activity">
    <reaction evidence="18">
        <text>DNA(n) + a 2'-deoxyribonucleoside 5'-triphosphate = DNA(n+1) + diphosphate</text>
        <dbReference type="Rhea" id="RHEA:22508"/>
        <dbReference type="Rhea" id="RHEA-COMP:17339"/>
        <dbReference type="Rhea" id="RHEA-COMP:17340"/>
        <dbReference type="ChEBI" id="CHEBI:33019"/>
        <dbReference type="ChEBI" id="CHEBI:61560"/>
        <dbReference type="ChEBI" id="CHEBI:173112"/>
        <dbReference type="EC" id="2.7.7.7"/>
    </reaction>
</comment>
<dbReference type="NCBIfam" id="NF003118">
    <property type="entry name" value="PRK04036.1-3"/>
    <property type="match status" value="1"/>
</dbReference>
<evidence type="ECO:0000256" key="5">
    <source>
        <dbReference type="ARBA" id="ARBA00012417"/>
    </source>
</evidence>
<keyword evidence="14" id="KW-0238">DNA-binding</keyword>
<dbReference type="Pfam" id="PF04042">
    <property type="entry name" value="DNA_pol_E_B"/>
    <property type="match status" value="1"/>
</dbReference>
<evidence type="ECO:0000256" key="2">
    <source>
        <dbReference type="ARBA" id="ARBA00006035"/>
    </source>
</evidence>
<dbReference type="InterPro" id="IPR024826">
    <property type="entry name" value="DNA_pol_delta/II_ssu"/>
</dbReference>
<dbReference type="HAMAP" id="MF_00325">
    <property type="entry name" value="DNApol_II_A_arch"/>
    <property type="match status" value="1"/>
</dbReference>
<evidence type="ECO:0000256" key="15">
    <source>
        <dbReference type="ARBA" id="ARBA00023268"/>
    </source>
</evidence>
<evidence type="ECO:0000256" key="13">
    <source>
        <dbReference type="ARBA" id="ARBA00022932"/>
    </source>
</evidence>
<keyword evidence="13" id="KW-0239">DNA-directed DNA polymerase</keyword>
<evidence type="ECO:0000259" key="19">
    <source>
        <dbReference type="Pfam" id="PF04042"/>
    </source>
</evidence>
<keyword evidence="8 20" id="KW-0548">Nucleotidyltransferase</keyword>
<protein>
    <recommendedName>
        <fullName evidence="6">DNA polymerase II small subunit</fullName>
        <ecNumber evidence="5">2.7.7.7</ecNumber>
        <ecNumber evidence="4">3.1.11.1</ecNumber>
    </recommendedName>
    <alternativeName>
        <fullName evidence="17">Exodeoxyribonuclease small subunit</fullName>
    </alternativeName>
</protein>
<evidence type="ECO:0000256" key="18">
    <source>
        <dbReference type="ARBA" id="ARBA00049244"/>
    </source>
</evidence>
<keyword evidence="9" id="KW-0235">DNA replication</keyword>
<sequence>MRDKELLKALSKLLSQSGILLSADIDTEALKGVNIDALSAKIIELNQGASTVTIVDADMLRSALSKLEAESASKVPAPVEVKRSSDFKPIAAAVEAEYQIKNRPSDRAEGSVSDFVAYFRSRLSRIKEILSSHRSYVITQSIDNIKNFMSGREVVVAGILTNRITTKNGNIMVVMEDETGEAKIMFMNNTSADGKKLFNSASRLINDEVVAVKGKISGPFIIAKEIVWPDVPIRERKAMEDDIAIAFMSDIHIGSKLFMKKNFTKMLSWLNGGVDTKSRELAGKIKYIIMGGDVVDGIGVYPDHDRDLAVLDIYSQYQMLAEYIEAIPDYIHVFVLPGNHDAVQRAEPQPPFPEELLDIKLSNVHMVSNPSTLMLHKLNVLTYHGTSLDSIISSIPGLSYSKPEEAMLELLKRRHLSPVYGGNIIVPTQTDNLVIDEVPDIMHMGHIHKNGLLEYHGVQVVNSGTWQDRTDFQVRQGHIPTPCNLPVFEAKRYSFTTIDFTGVV</sequence>
<comment type="function">
    <text evidence="16">Possesses two activities: a DNA synthesis (polymerase) and an exonucleolytic activity that degrades single-stranded DNA in the 3' to 5' direction. Has a template-primer preference which is characteristic of a replicative DNA polymerase.</text>
</comment>
<dbReference type="InterPro" id="IPR012340">
    <property type="entry name" value="NA-bd_OB-fold"/>
</dbReference>
<keyword evidence="11" id="KW-0378">Hydrolase</keyword>
<dbReference type="InterPro" id="IPR011149">
    <property type="entry name" value="Pol2_small_arc"/>
</dbReference>
<evidence type="ECO:0000256" key="9">
    <source>
        <dbReference type="ARBA" id="ARBA00022705"/>
    </source>
</evidence>
<evidence type="ECO:0000256" key="16">
    <source>
        <dbReference type="ARBA" id="ARBA00024817"/>
    </source>
</evidence>
<dbReference type="GO" id="GO:0042575">
    <property type="term" value="C:DNA polymerase complex"/>
    <property type="evidence" value="ECO:0007669"/>
    <property type="project" value="TreeGrafter"/>
</dbReference>
<comment type="subunit">
    <text evidence="3">Heterodimer of a large subunit and a small subunit.</text>
</comment>
<dbReference type="Gene3D" id="2.40.50.140">
    <property type="entry name" value="Nucleic acid-binding proteins"/>
    <property type="match status" value="1"/>
</dbReference>
<evidence type="ECO:0000256" key="7">
    <source>
        <dbReference type="ARBA" id="ARBA00022679"/>
    </source>
</evidence>